<feature type="transmembrane region" description="Helical" evidence="7">
    <location>
        <begin position="274"/>
        <end position="298"/>
    </location>
</feature>
<proteinExistence type="inferred from homology"/>
<accession>A0AAD9L1R2</accession>
<dbReference type="Proteomes" id="UP001209878">
    <property type="component" value="Unassembled WGS sequence"/>
</dbReference>
<evidence type="ECO:0000256" key="6">
    <source>
        <dbReference type="PIRSR" id="PIRSR602403-1"/>
    </source>
</evidence>
<keyword evidence="3 6" id="KW-0479">Metal-binding</keyword>
<name>A0AAD9L1R2_RIDPI</name>
<dbReference type="InterPro" id="IPR036396">
    <property type="entry name" value="Cyt_P450_sf"/>
</dbReference>
<feature type="binding site" description="axial binding residue" evidence="6">
    <location>
        <position position="424"/>
    </location>
    <ligand>
        <name>heme</name>
        <dbReference type="ChEBI" id="CHEBI:30413"/>
    </ligand>
    <ligandPart>
        <name>Fe</name>
        <dbReference type="ChEBI" id="CHEBI:18248"/>
    </ligandPart>
</feature>
<keyword evidence="4 6" id="KW-0408">Iron</keyword>
<evidence type="ECO:0000256" key="2">
    <source>
        <dbReference type="ARBA" id="ARBA00022617"/>
    </source>
</evidence>
<comment type="caution">
    <text evidence="8">The sequence shown here is derived from an EMBL/GenBank/DDBJ whole genome shotgun (WGS) entry which is preliminary data.</text>
</comment>
<dbReference type="GO" id="GO:0042632">
    <property type="term" value="P:cholesterol homeostasis"/>
    <property type="evidence" value="ECO:0007669"/>
    <property type="project" value="TreeGrafter"/>
</dbReference>
<evidence type="ECO:0000256" key="4">
    <source>
        <dbReference type="ARBA" id="ARBA00023004"/>
    </source>
</evidence>
<evidence type="ECO:0000256" key="7">
    <source>
        <dbReference type="SAM" id="Phobius"/>
    </source>
</evidence>
<sequence length="461" mass="53225">MATDYYNIFLLWERPVIVFALLVFPLGVAVLYPIYWGRRREMYPPCRGWIPWLGCAVQFGKAPLDFIEESRRKLGPVFTLKVAGKRLTFVTEPEDFDCFFGSDCVDFQKAVQLPVRNTASISEESFFETHQNVHDTIKGELAPPRLQKLCAKLNVKFAQQLTKWGKVGRSDLMSLVRRSMYVSILDTLFGEHVLPTSNQEAYLEFEAHFVRYDDQFEHGTELPEIFLREWSRSKKWLLRLFAAVVNTEEKQTRLDETLLHAIIKTVDRPHAPNYALLMVWAALANAIPITFWVLVFIYSDQTILAELMEELEQVIGGRGKDLTDLHITQDDLQKLPKLKWCVLEAVRLRGAGVITRQVTRSFTLRGYTIPSGDMLMLSPYWAHRNERVFPDANCFLPSRWENADLSKNQFLKGFLSFGGGRYQCPGRWFGLMEIQLFVAMVIYKYNITMMGPVPDVVSTCF</sequence>
<keyword evidence="2 6" id="KW-0349">Heme</keyword>
<dbReference type="GO" id="GO:0006699">
    <property type="term" value="P:bile acid biosynthetic process"/>
    <property type="evidence" value="ECO:0007669"/>
    <property type="project" value="TreeGrafter"/>
</dbReference>
<reference evidence="8" key="1">
    <citation type="journal article" date="2023" name="Mol. Biol. Evol.">
        <title>Third-Generation Sequencing Reveals the Adaptive Role of the Epigenome in Three Deep-Sea Polychaetes.</title>
        <authorList>
            <person name="Perez M."/>
            <person name="Aroh O."/>
            <person name="Sun Y."/>
            <person name="Lan Y."/>
            <person name="Juniper S.K."/>
            <person name="Young C.R."/>
            <person name="Angers B."/>
            <person name="Qian P.Y."/>
        </authorList>
    </citation>
    <scope>NUCLEOTIDE SEQUENCE</scope>
    <source>
        <strain evidence="8">R07B-5</strain>
    </source>
</reference>
<dbReference type="InterPro" id="IPR001128">
    <property type="entry name" value="Cyt_P450"/>
</dbReference>
<gene>
    <name evidence="8" type="ORF">NP493_388g01005</name>
</gene>
<comment type="cofactor">
    <cofactor evidence="6">
        <name>heme</name>
        <dbReference type="ChEBI" id="CHEBI:30413"/>
    </cofactor>
</comment>
<evidence type="ECO:0000256" key="5">
    <source>
        <dbReference type="ARBA" id="ARBA00023221"/>
    </source>
</evidence>
<dbReference type="PRINTS" id="PR00465">
    <property type="entry name" value="EP450IV"/>
</dbReference>
<dbReference type="Gene3D" id="1.10.630.10">
    <property type="entry name" value="Cytochrome P450"/>
    <property type="match status" value="1"/>
</dbReference>
<keyword evidence="7" id="KW-0472">Membrane</keyword>
<dbReference type="InterPro" id="IPR050529">
    <property type="entry name" value="CYP450_sterol_14alpha_dmase"/>
</dbReference>
<evidence type="ECO:0000313" key="8">
    <source>
        <dbReference type="EMBL" id="KAK2181469.1"/>
    </source>
</evidence>
<keyword evidence="7" id="KW-0812">Transmembrane</keyword>
<keyword evidence="5" id="KW-0443">Lipid metabolism</keyword>
<keyword evidence="7" id="KW-1133">Transmembrane helix</keyword>
<dbReference type="GO" id="GO:0008395">
    <property type="term" value="F:steroid hydroxylase activity"/>
    <property type="evidence" value="ECO:0007669"/>
    <property type="project" value="TreeGrafter"/>
</dbReference>
<keyword evidence="9" id="KW-1185">Reference proteome</keyword>
<feature type="transmembrane region" description="Helical" evidence="7">
    <location>
        <begin position="16"/>
        <end position="35"/>
    </location>
</feature>
<evidence type="ECO:0008006" key="10">
    <source>
        <dbReference type="Google" id="ProtNLM"/>
    </source>
</evidence>
<dbReference type="Pfam" id="PF00067">
    <property type="entry name" value="p450"/>
    <property type="match status" value="1"/>
</dbReference>
<dbReference type="EMBL" id="JAODUO010000396">
    <property type="protein sequence ID" value="KAK2181469.1"/>
    <property type="molecule type" value="Genomic_DNA"/>
</dbReference>
<dbReference type="PANTHER" id="PTHR24304:SF2">
    <property type="entry name" value="24-HYDROXYCHOLESTEROL 7-ALPHA-HYDROXYLASE"/>
    <property type="match status" value="1"/>
</dbReference>
<dbReference type="PANTHER" id="PTHR24304">
    <property type="entry name" value="CYTOCHROME P450 FAMILY 7"/>
    <property type="match status" value="1"/>
</dbReference>
<evidence type="ECO:0000256" key="1">
    <source>
        <dbReference type="ARBA" id="ARBA00010617"/>
    </source>
</evidence>
<dbReference type="GO" id="GO:0020037">
    <property type="term" value="F:heme binding"/>
    <property type="evidence" value="ECO:0007669"/>
    <property type="project" value="InterPro"/>
</dbReference>
<dbReference type="SUPFAM" id="SSF48264">
    <property type="entry name" value="Cytochrome P450"/>
    <property type="match status" value="1"/>
</dbReference>
<protein>
    <recommendedName>
        <fullName evidence="10">24-hydroxycholesterol 7-alpha-hydroxylase</fullName>
    </recommendedName>
</protein>
<dbReference type="AlphaFoldDB" id="A0AAD9L1R2"/>
<evidence type="ECO:0000256" key="3">
    <source>
        <dbReference type="ARBA" id="ARBA00022723"/>
    </source>
</evidence>
<evidence type="ECO:0000313" key="9">
    <source>
        <dbReference type="Proteomes" id="UP001209878"/>
    </source>
</evidence>
<dbReference type="GO" id="GO:0016705">
    <property type="term" value="F:oxidoreductase activity, acting on paired donors, with incorporation or reduction of molecular oxygen"/>
    <property type="evidence" value="ECO:0007669"/>
    <property type="project" value="InterPro"/>
</dbReference>
<comment type="similarity">
    <text evidence="1">Belongs to the cytochrome P450 family.</text>
</comment>
<organism evidence="8 9">
    <name type="scientific">Ridgeia piscesae</name>
    <name type="common">Tubeworm</name>
    <dbReference type="NCBI Taxonomy" id="27915"/>
    <lineage>
        <taxon>Eukaryota</taxon>
        <taxon>Metazoa</taxon>
        <taxon>Spiralia</taxon>
        <taxon>Lophotrochozoa</taxon>
        <taxon>Annelida</taxon>
        <taxon>Polychaeta</taxon>
        <taxon>Sedentaria</taxon>
        <taxon>Canalipalpata</taxon>
        <taxon>Sabellida</taxon>
        <taxon>Siboglinidae</taxon>
        <taxon>Ridgeia</taxon>
    </lineage>
</organism>
<dbReference type="GO" id="GO:0005506">
    <property type="term" value="F:iron ion binding"/>
    <property type="evidence" value="ECO:0007669"/>
    <property type="project" value="InterPro"/>
</dbReference>
<dbReference type="InterPro" id="IPR002403">
    <property type="entry name" value="Cyt_P450_E_grp-IV"/>
</dbReference>
<keyword evidence="5" id="KW-0753">Steroid metabolism</keyword>